<evidence type="ECO:0000313" key="4">
    <source>
        <dbReference type="Proteomes" id="UP000494201"/>
    </source>
</evidence>
<dbReference type="GeneID" id="56498937"/>
<gene>
    <name evidence="3" type="ORF">BAN20980_00907</name>
    <name evidence="2" type="ORF">JQK92_04335</name>
</gene>
<name>A0A6P2G3M5_9BURK</name>
<feature type="signal peptide" evidence="1">
    <location>
        <begin position="1"/>
        <end position="20"/>
    </location>
</feature>
<feature type="chain" id="PRO_5026854674" evidence="1">
    <location>
        <begin position="21"/>
        <end position="142"/>
    </location>
</feature>
<evidence type="ECO:0000313" key="2">
    <source>
        <dbReference type="EMBL" id="MBM2765649.1"/>
    </source>
</evidence>
<proteinExistence type="predicted"/>
<evidence type="ECO:0000313" key="3">
    <source>
        <dbReference type="EMBL" id="VVU48213.1"/>
    </source>
</evidence>
<reference evidence="2 5" key="2">
    <citation type="submission" date="2021-02" db="EMBL/GenBank/DDBJ databases">
        <title>Draft genome of the type strains Burkholderia anthina DSM16086.</title>
        <authorList>
            <person name="Hertel R."/>
            <person name="Meissner J."/>
            <person name="Poehlein A."/>
            <person name="Daniel R."/>
            <person name="Commichau F.M."/>
        </authorList>
    </citation>
    <scope>NUCLEOTIDE SEQUENCE [LARGE SCALE GENOMIC DNA]</scope>
    <source>
        <strain evidence="2 5">DSM 16086</strain>
    </source>
</reference>
<protein>
    <submittedName>
        <fullName evidence="3">Uncharacterized protein</fullName>
    </submittedName>
</protein>
<evidence type="ECO:0000313" key="5">
    <source>
        <dbReference type="Proteomes" id="UP000755577"/>
    </source>
</evidence>
<reference evidence="3 4" key="1">
    <citation type="submission" date="2019-09" db="EMBL/GenBank/DDBJ databases">
        <authorList>
            <person name="Depoorter E."/>
        </authorList>
    </citation>
    <scope>NUCLEOTIDE SEQUENCE [LARGE SCALE GENOMIC DNA]</scope>
    <source>
        <strain evidence="3">LMG 20980</strain>
    </source>
</reference>
<dbReference type="Proteomes" id="UP000494201">
    <property type="component" value="Unassembled WGS sequence"/>
</dbReference>
<accession>A0A6P2G3M5</accession>
<keyword evidence="1" id="KW-0732">Signal</keyword>
<keyword evidence="5" id="KW-1185">Reference proteome</keyword>
<dbReference type="EMBL" id="JAFCIQ010000002">
    <property type="protein sequence ID" value="MBM2765649.1"/>
    <property type="molecule type" value="Genomic_DNA"/>
</dbReference>
<sequence>MNSKKTLAALLLCIALPASAEVTTEVLCFRTTGDKPVRFELRTYYDDVAKWQGGVVRYAQSKTAIPLLFKHQDQEELAEGRPYQFTTTWREMVDGKINGEYEMTSQGAIVYSMTYTNARTGKKTAFEWAQDVDASAQAGCRW</sequence>
<dbReference type="AlphaFoldDB" id="A0A6P2G3M5"/>
<dbReference type="Proteomes" id="UP000755577">
    <property type="component" value="Unassembled WGS sequence"/>
</dbReference>
<organism evidence="3 4">
    <name type="scientific">Burkholderia anthina</name>
    <dbReference type="NCBI Taxonomy" id="179879"/>
    <lineage>
        <taxon>Bacteria</taxon>
        <taxon>Pseudomonadati</taxon>
        <taxon>Pseudomonadota</taxon>
        <taxon>Betaproteobacteria</taxon>
        <taxon>Burkholderiales</taxon>
        <taxon>Burkholderiaceae</taxon>
        <taxon>Burkholderia</taxon>
        <taxon>Burkholderia cepacia complex</taxon>
    </lineage>
</organism>
<evidence type="ECO:0000256" key="1">
    <source>
        <dbReference type="SAM" id="SignalP"/>
    </source>
</evidence>
<dbReference type="EMBL" id="CABVLY010000002">
    <property type="protein sequence ID" value="VVU48213.1"/>
    <property type="molecule type" value="Genomic_DNA"/>
</dbReference>
<dbReference type="RefSeq" id="WP_174925289.1">
    <property type="nucleotide sequence ID" value="NZ_CABVLY010000002.1"/>
</dbReference>